<evidence type="ECO:0000256" key="4">
    <source>
        <dbReference type="SAM" id="Phobius"/>
    </source>
</evidence>
<evidence type="ECO:0000256" key="3">
    <source>
        <dbReference type="PROSITE-ProRule" id="PRU00339"/>
    </source>
</evidence>
<keyword evidence="1" id="KW-0677">Repeat</keyword>
<dbReference type="InterPro" id="IPR013105">
    <property type="entry name" value="TPR_2"/>
</dbReference>
<evidence type="ECO:0000256" key="1">
    <source>
        <dbReference type="ARBA" id="ARBA00022737"/>
    </source>
</evidence>
<organism evidence="6 7">
    <name type="scientific">Tychonema bourrellyi FEM_GT703</name>
    <dbReference type="NCBI Taxonomy" id="2040638"/>
    <lineage>
        <taxon>Bacteria</taxon>
        <taxon>Bacillati</taxon>
        <taxon>Cyanobacteriota</taxon>
        <taxon>Cyanophyceae</taxon>
        <taxon>Oscillatoriophycideae</taxon>
        <taxon>Oscillatoriales</taxon>
        <taxon>Microcoleaceae</taxon>
        <taxon>Tychonema</taxon>
    </lineage>
</organism>
<feature type="repeat" description="TPR" evidence="3">
    <location>
        <begin position="547"/>
        <end position="580"/>
    </location>
</feature>
<feature type="repeat" description="TPR" evidence="3">
    <location>
        <begin position="649"/>
        <end position="682"/>
    </location>
</feature>
<keyword evidence="4" id="KW-0472">Membrane</keyword>
<proteinExistence type="predicted"/>
<keyword evidence="6" id="KW-0723">Serine/threonine-protein kinase</keyword>
<dbReference type="PANTHER" id="PTHR44858">
    <property type="entry name" value="TETRATRICOPEPTIDE REPEAT PROTEIN 6"/>
    <property type="match status" value="1"/>
</dbReference>
<feature type="transmembrane region" description="Helical" evidence="4">
    <location>
        <begin position="313"/>
        <end position="335"/>
    </location>
</feature>
<dbReference type="PROSITE" id="PS50011">
    <property type="entry name" value="PROTEIN_KINASE_DOM"/>
    <property type="match status" value="1"/>
</dbReference>
<keyword evidence="7" id="KW-1185">Reference proteome</keyword>
<evidence type="ECO:0000313" key="6">
    <source>
        <dbReference type="EMBL" id="PHX54185.1"/>
    </source>
</evidence>
<dbReference type="Pfam" id="PF13181">
    <property type="entry name" value="TPR_8"/>
    <property type="match status" value="2"/>
</dbReference>
<dbReference type="RefSeq" id="WP_096829874.1">
    <property type="nucleotide sequence ID" value="NZ_NXIB02000117.1"/>
</dbReference>
<dbReference type="Pfam" id="PF00069">
    <property type="entry name" value="Pkinase"/>
    <property type="match status" value="1"/>
</dbReference>
<keyword evidence="2 3" id="KW-0802">TPR repeat</keyword>
<dbReference type="Pfam" id="PF07719">
    <property type="entry name" value="TPR_2"/>
    <property type="match status" value="1"/>
</dbReference>
<dbReference type="GO" id="GO:0005524">
    <property type="term" value="F:ATP binding"/>
    <property type="evidence" value="ECO:0007669"/>
    <property type="project" value="InterPro"/>
</dbReference>
<gene>
    <name evidence="6" type="ORF">CP500_017530</name>
</gene>
<feature type="repeat" description="TPR" evidence="3">
    <location>
        <begin position="377"/>
        <end position="410"/>
    </location>
</feature>
<evidence type="ECO:0000259" key="5">
    <source>
        <dbReference type="PROSITE" id="PS50011"/>
    </source>
</evidence>
<evidence type="ECO:0000256" key="2">
    <source>
        <dbReference type="ARBA" id="ARBA00022803"/>
    </source>
</evidence>
<accession>A0A2G4EXC0</accession>
<dbReference type="SUPFAM" id="SSF48452">
    <property type="entry name" value="TPR-like"/>
    <property type="match status" value="2"/>
</dbReference>
<dbReference type="SMART" id="SM00220">
    <property type="entry name" value="S_TKc"/>
    <property type="match status" value="1"/>
</dbReference>
<dbReference type="Pfam" id="PF13432">
    <property type="entry name" value="TPR_16"/>
    <property type="match status" value="1"/>
</dbReference>
<dbReference type="PROSITE" id="PS50293">
    <property type="entry name" value="TPR_REGION"/>
    <property type="match status" value="4"/>
</dbReference>
<evidence type="ECO:0000313" key="7">
    <source>
        <dbReference type="Proteomes" id="UP000226442"/>
    </source>
</evidence>
<feature type="repeat" description="TPR" evidence="3">
    <location>
        <begin position="411"/>
        <end position="444"/>
    </location>
</feature>
<dbReference type="GO" id="GO:0004674">
    <property type="term" value="F:protein serine/threonine kinase activity"/>
    <property type="evidence" value="ECO:0007669"/>
    <property type="project" value="UniProtKB-KW"/>
</dbReference>
<feature type="repeat" description="TPR" evidence="3">
    <location>
        <begin position="479"/>
        <end position="512"/>
    </location>
</feature>
<dbReference type="GO" id="GO:0046813">
    <property type="term" value="P:receptor-mediated virion attachment to host cell"/>
    <property type="evidence" value="ECO:0007669"/>
    <property type="project" value="TreeGrafter"/>
</dbReference>
<dbReference type="PANTHER" id="PTHR44858:SF1">
    <property type="entry name" value="UDP-N-ACETYLGLUCOSAMINE--PEPTIDE N-ACETYLGLUCOSAMINYLTRANSFERASE SPINDLY-RELATED"/>
    <property type="match status" value="1"/>
</dbReference>
<keyword evidence="6" id="KW-0808">Transferase</keyword>
<sequence length="733" mass="81296">MIGQLLDRRYRIIKVTDSSEVGTTYLAVDTHRPGSPQYQVIKMRLPDKSSQIPESVRAIFQRNAQKIEKLGKHNKIPELLAYFEGSRNLYLIEELITGKALSKELIPGQPWAENKVVDLLKEVLEVLVFIHENGLIHGRIQPDSLIRRQSDGKWVLTDFSLDRELNPEIADCYLCLPTSFNSVKWSFAKKQSAVAKTVYTPIEQSAGNLRYNSDIYAIGAIALRAVTGLSTLELAGLKNHKGEINIGDRVTCSVALADIIEKMVRSDFEERYQGATEVLADFKKIRAKIKVEPPLPTTTTSAMSQPPLKPSQIILLSIAGTFSALILTAGLIYYWQTQDPVRSQELFVRSQQKVLAGDKTGAIAHNSKPIALNASDAEAFYKRANASYDLGAREQAIQDYTQALQVNPSHSKAIYNRGIARCDLGNHRVALEDFTQAVRLNPSDANAYYQKALANYDLSDYRAAIEDFTQAIRLAPNDAIAYSNRGLARSAAGDKTGAMADFTQAIQISPEDAGVYYGRGRSRFNMGDYRGAMADYTKAIELAPDQADAYTNRCNVYLNLATYDKAIEDCTQAITIDPKDEDAYNNRCIAYLNLKQFQKAGQDCSLTIALNGNNSKAYSNRGLAREGSGDKAGAIADFTQAIRLNPSDAVVYSNRGNIYSELQNYTLAVEDFAQSVKLNPNNAKAFYSRGLVRRQLKDRNGAIEDFQKAATLFIEQGKADDFQNAQVQINDLN</sequence>
<dbReference type="PROSITE" id="PS50005">
    <property type="entry name" value="TPR"/>
    <property type="match status" value="8"/>
</dbReference>
<dbReference type="InterPro" id="IPR050498">
    <property type="entry name" value="Ycf3"/>
</dbReference>
<feature type="domain" description="Protein kinase" evidence="5">
    <location>
        <begin position="10"/>
        <end position="283"/>
    </location>
</feature>
<keyword evidence="4" id="KW-0812">Transmembrane</keyword>
<comment type="caution">
    <text evidence="6">The sequence shown here is derived from an EMBL/GenBank/DDBJ whole genome shotgun (WGS) entry which is preliminary data.</text>
</comment>
<name>A0A2G4EXC0_9CYAN</name>
<dbReference type="OrthoDB" id="568198at2"/>
<dbReference type="InterPro" id="IPR019734">
    <property type="entry name" value="TPR_rpt"/>
</dbReference>
<keyword evidence="4" id="KW-1133">Transmembrane helix</keyword>
<dbReference type="Proteomes" id="UP000226442">
    <property type="component" value="Unassembled WGS sequence"/>
</dbReference>
<dbReference type="AlphaFoldDB" id="A0A2G4EXC0"/>
<feature type="repeat" description="TPR" evidence="3">
    <location>
        <begin position="615"/>
        <end position="648"/>
    </location>
</feature>
<dbReference type="EMBL" id="NXIB02000117">
    <property type="protein sequence ID" value="PHX54185.1"/>
    <property type="molecule type" value="Genomic_DNA"/>
</dbReference>
<dbReference type="SMART" id="SM00028">
    <property type="entry name" value="TPR"/>
    <property type="match status" value="10"/>
</dbReference>
<dbReference type="Pfam" id="PF00515">
    <property type="entry name" value="TPR_1"/>
    <property type="match status" value="3"/>
</dbReference>
<dbReference type="Gene3D" id="1.10.510.10">
    <property type="entry name" value="Transferase(Phosphotransferase) domain 1"/>
    <property type="match status" value="1"/>
</dbReference>
<dbReference type="InterPro" id="IPR011990">
    <property type="entry name" value="TPR-like_helical_dom_sf"/>
</dbReference>
<keyword evidence="6" id="KW-0418">Kinase</keyword>
<feature type="repeat" description="TPR" evidence="3">
    <location>
        <begin position="445"/>
        <end position="478"/>
    </location>
</feature>
<dbReference type="GO" id="GO:0009279">
    <property type="term" value="C:cell outer membrane"/>
    <property type="evidence" value="ECO:0007669"/>
    <property type="project" value="TreeGrafter"/>
</dbReference>
<dbReference type="Gene3D" id="1.25.40.10">
    <property type="entry name" value="Tetratricopeptide repeat domain"/>
    <property type="match status" value="5"/>
</dbReference>
<feature type="repeat" description="TPR" evidence="3">
    <location>
        <begin position="513"/>
        <end position="546"/>
    </location>
</feature>
<dbReference type="SUPFAM" id="SSF56112">
    <property type="entry name" value="Protein kinase-like (PK-like)"/>
    <property type="match status" value="1"/>
</dbReference>
<dbReference type="InterPro" id="IPR011009">
    <property type="entry name" value="Kinase-like_dom_sf"/>
</dbReference>
<dbReference type="Gene3D" id="3.30.200.20">
    <property type="entry name" value="Phosphorylase Kinase, domain 1"/>
    <property type="match status" value="1"/>
</dbReference>
<dbReference type="InterPro" id="IPR000719">
    <property type="entry name" value="Prot_kinase_dom"/>
</dbReference>
<reference evidence="6" key="1">
    <citation type="submission" date="2017-10" db="EMBL/GenBank/DDBJ databases">
        <title>Draft genome sequence of the planktic cyanobacteria Tychonema bourrellyi isolated from alpine lentic freshwater.</title>
        <authorList>
            <person name="Tett A."/>
            <person name="Armanini F."/>
            <person name="Asnicar F."/>
            <person name="Boscaini A."/>
            <person name="Pasolli E."/>
            <person name="Zolfo M."/>
            <person name="Donati C."/>
            <person name="Salmaso N."/>
            <person name="Segata N."/>
        </authorList>
    </citation>
    <scope>NUCLEOTIDE SEQUENCE</scope>
    <source>
        <strain evidence="6">FEM_GT703</strain>
    </source>
</reference>
<protein>
    <submittedName>
        <fullName evidence="6">Serine/threonine protein kinase</fullName>
    </submittedName>
</protein>